<gene>
    <name evidence="2" type="ORF">MNY58_12720</name>
</gene>
<evidence type="ECO:0000313" key="3">
    <source>
        <dbReference type="Proteomes" id="UP001056588"/>
    </source>
</evidence>
<name>A0ABY4QDC3_9STAP</name>
<sequence length="48" mass="5361">MKNYVIYMLILILSTLLIALITDVFIASAIFVFATALGLKLNEIMEVI</sequence>
<evidence type="ECO:0000313" key="2">
    <source>
        <dbReference type="EMBL" id="UQW81401.1"/>
    </source>
</evidence>
<dbReference type="EMBL" id="CP093217">
    <property type="protein sequence ID" value="UQW81401.1"/>
    <property type="molecule type" value="Genomic_DNA"/>
</dbReference>
<accession>A0ABY4QDC3</accession>
<proteinExistence type="predicted"/>
<keyword evidence="1" id="KW-1133">Transmembrane helix</keyword>
<evidence type="ECO:0000256" key="1">
    <source>
        <dbReference type="SAM" id="Phobius"/>
    </source>
</evidence>
<keyword evidence="3" id="KW-1185">Reference proteome</keyword>
<organism evidence="2 3">
    <name type="scientific">Staphylococcus edaphicus</name>
    <dbReference type="NCBI Taxonomy" id="1955013"/>
    <lineage>
        <taxon>Bacteria</taxon>
        <taxon>Bacillati</taxon>
        <taxon>Bacillota</taxon>
        <taxon>Bacilli</taxon>
        <taxon>Bacillales</taxon>
        <taxon>Staphylococcaceae</taxon>
        <taxon>Staphylococcus</taxon>
    </lineage>
</organism>
<dbReference type="Proteomes" id="UP001056588">
    <property type="component" value="Chromosome"/>
</dbReference>
<dbReference type="RefSeq" id="WP_167380394.1">
    <property type="nucleotide sequence ID" value="NZ_CP093217.1"/>
</dbReference>
<feature type="transmembrane region" description="Helical" evidence="1">
    <location>
        <begin position="6"/>
        <end position="39"/>
    </location>
</feature>
<keyword evidence="1" id="KW-0812">Transmembrane</keyword>
<protein>
    <submittedName>
        <fullName evidence="2">Uncharacterized protein</fullName>
    </submittedName>
</protein>
<keyword evidence="1" id="KW-0472">Membrane</keyword>
<reference evidence="2" key="1">
    <citation type="submission" date="2022-03" db="EMBL/GenBank/DDBJ databases">
        <title>Complete Genome Sequence of Staphylococcus edaphicus strain CCM 8731.</title>
        <authorList>
            <person name="Rimmer C.O."/>
            <person name="Thomas J.C."/>
        </authorList>
    </citation>
    <scope>NUCLEOTIDE SEQUENCE</scope>
    <source>
        <strain evidence="2">CCM 8731</strain>
    </source>
</reference>